<name>A0A975ASK4_9GAMM</name>
<dbReference type="KEGG" id="lsf:I8J32_002680"/>
<gene>
    <name evidence="3" type="ORF">I8J32_002680</name>
</gene>
<evidence type="ECO:0000313" key="4">
    <source>
        <dbReference type="Proteomes" id="UP000639274"/>
    </source>
</evidence>
<keyword evidence="2" id="KW-0732">Signal</keyword>
<feature type="chain" id="PRO_5036872592" evidence="2">
    <location>
        <begin position="23"/>
        <end position="114"/>
    </location>
</feature>
<organism evidence="3 4">
    <name type="scientific">Agrilutibacter solisilvae</name>
    <dbReference type="NCBI Taxonomy" id="2763317"/>
    <lineage>
        <taxon>Bacteria</taxon>
        <taxon>Pseudomonadati</taxon>
        <taxon>Pseudomonadota</taxon>
        <taxon>Gammaproteobacteria</taxon>
        <taxon>Lysobacterales</taxon>
        <taxon>Lysobacteraceae</taxon>
        <taxon>Agrilutibacter</taxon>
    </lineage>
</organism>
<feature type="region of interest" description="Disordered" evidence="1">
    <location>
        <begin position="25"/>
        <end position="52"/>
    </location>
</feature>
<dbReference type="Pfam" id="PF11776">
    <property type="entry name" value="RcnB"/>
    <property type="match status" value="1"/>
</dbReference>
<proteinExistence type="predicted"/>
<protein>
    <submittedName>
        <fullName evidence="3">RcnB family protein</fullName>
    </submittedName>
</protein>
<evidence type="ECO:0000256" key="1">
    <source>
        <dbReference type="SAM" id="MobiDB-lite"/>
    </source>
</evidence>
<dbReference type="InterPro" id="IPR024572">
    <property type="entry name" value="RcnB"/>
</dbReference>
<evidence type="ECO:0000313" key="3">
    <source>
        <dbReference type="EMBL" id="QSX78847.1"/>
    </source>
</evidence>
<evidence type="ECO:0000256" key="2">
    <source>
        <dbReference type="SAM" id="SignalP"/>
    </source>
</evidence>
<reference evidence="3 4" key="1">
    <citation type="submission" date="2021-03" db="EMBL/GenBank/DDBJ databases">
        <title>Lysobacter sp. nov. isolated from soil of gangwondo yeongwol, south Korea.</title>
        <authorList>
            <person name="Kim K.R."/>
            <person name="Kim K.H."/>
            <person name="Jeon C.O."/>
        </authorList>
    </citation>
    <scope>NUCLEOTIDE SEQUENCE [LARGE SCALE GENOMIC DNA]</scope>
    <source>
        <strain evidence="3 4">R19</strain>
    </source>
</reference>
<sequence>MKRLLLAASIACLCLASTSAFAGGKGRGHGGHHGDHHGYDDHPPGKHKGWHKDNWRRGDRIEIVHVERRYYIDDYAHYHLRQPPRGHRWIRTPDGKFILVAVATGIIADILLHH</sequence>
<keyword evidence="4" id="KW-1185">Reference proteome</keyword>
<dbReference type="RefSeq" id="WP_200615364.1">
    <property type="nucleotide sequence ID" value="NZ_CP071518.1"/>
</dbReference>
<feature type="signal peptide" evidence="2">
    <location>
        <begin position="1"/>
        <end position="22"/>
    </location>
</feature>
<dbReference type="Proteomes" id="UP000639274">
    <property type="component" value="Chromosome"/>
</dbReference>
<feature type="compositionally biased region" description="Basic and acidic residues" evidence="1">
    <location>
        <begin position="32"/>
        <end position="44"/>
    </location>
</feature>
<dbReference type="AlphaFoldDB" id="A0A975ASK4"/>
<dbReference type="Gene3D" id="3.10.450.160">
    <property type="entry name" value="inner membrane protein cigr"/>
    <property type="match status" value="1"/>
</dbReference>
<dbReference type="EMBL" id="CP071518">
    <property type="protein sequence ID" value="QSX78847.1"/>
    <property type="molecule type" value="Genomic_DNA"/>
</dbReference>
<accession>A0A975ASK4</accession>